<accession>A0A919IMZ4</accession>
<dbReference type="RefSeq" id="WP_203749942.1">
    <property type="nucleotide sequence ID" value="NZ_BAAAUC010000001.1"/>
</dbReference>
<name>A0A919IMZ4_9ACTN</name>
<evidence type="ECO:0000313" key="3">
    <source>
        <dbReference type="Proteomes" id="UP000619479"/>
    </source>
</evidence>
<protein>
    <submittedName>
        <fullName evidence="2">Uncharacterized protein</fullName>
    </submittedName>
</protein>
<evidence type="ECO:0000256" key="1">
    <source>
        <dbReference type="SAM" id="MobiDB-lite"/>
    </source>
</evidence>
<dbReference type="EMBL" id="BOMH01000054">
    <property type="protein sequence ID" value="GID68909.1"/>
    <property type="molecule type" value="Genomic_DNA"/>
</dbReference>
<dbReference type="Proteomes" id="UP000619479">
    <property type="component" value="Unassembled WGS sequence"/>
</dbReference>
<keyword evidence="3" id="KW-1185">Reference proteome</keyword>
<dbReference type="AlphaFoldDB" id="A0A919IMZ4"/>
<reference evidence="2" key="1">
    <citation type="submission" date="2021-01" db="EMBL/GenBank/DDBJ databases">
        <title>Whole genome shotgun sequence of Actinoplanes cyaneus NBRC 14990.</title>
        <authorList>
            <person name="Komaki H."/>
            <person name="Tamura T."/>
        </authorList>
    </citation>
    <scope>NUCLEOTIDE SEQUENCE</scope>
    <source>
        <strain evidence="2">NBRC 14990</strain>
    </source>
</reference>
<organism evidence="2 3">
    <name type="scientific">Actinoplanes cyaneus</name>
    <dbReference type="NCBI Taxonomy" id="52696"/>
    <lineage>
        <taxon>Bacteria</taxon>
        <taxon>Bacillati</taxon>
        <taxon>Actinomycetota</taxon>
        <taxon>Actinomycetes</taxon>
        <taxon>Micromonosporales</taxon>
        <taxon>Micromonosporaceae</taxon>
        <taxon>Actinoplanes</taxon>
    </lineage>
</organism>
<gene>
    <name evidence="2" type="ORF">Acy02nite_67900</name>
</gene>
<evidence type="ECO:0000313" key="2">
    <source>
        <dbReference type="EMBL" id="GID68909.1"/>
    </source>
</evidence>
<comment type="caution">
    <text evidence="2">The sequence shown here is derived from an EMBL/GenBank/DDBJ whole genome shotgun (WGS) entry which is preliminary data.</text>
</comment>
<proteinExistence type="predicted"/>
<sequence length="57" mass="5583">MVTLVVIFSVAIIAAAAGAVIMRRGNSGDPGYRPPAPTGYEGGVARHSGDAGGISGN</sequence>
<feature type="region of interest" description="Disordered" evidence="1">
    <location>
        <begin position="24"/>
        <end position="57"/>
    </location>
</feature>